<evidence type="ECO:0000313" key="1">
    <source>
        <dbReference type="EMBL" id="MFD1052191.1"/>
    </source>
</evidence>
<keyword evidence="2" id="KW-1185">Reference proteome</keyword>
<organism evidence="1 2">
    <name type="scientific">Kibdelosporangium lantanae</name>
    <dbReference type="NCBI Taxonomy" id="1497396"/>
    <lineage>
        <taxon>Bacteria</taxon>
        <taxon>Bacillati</taxon>
        <taxon>Actinomycetota</taxon>
        <taxon>Actinomycetes</taxon>
        <taxon>Pseudonocardiales</taxon>
        <taxon>Pseudonocardiaceae</taxon>
        <taxon>Kibdelosporangium</taxon>
    </lineage>
</organism>
<dbReference type="SUPFAM" id="SSF142823">
    <property type="entry name" value="ComB-like"/>
    <property type="match status" value="1"/>
</dbReference>
<proteinExistence type="predicted"/>
<evidence type="ECO:0000313" key="2">
    <source>
        <dbReference type="Proteomes" id="UP001597045"/>
    </source>
</evidence>
<comment type="caution">
    <text evidence="1">The sequence shown here is derived from an EMBL/GenBank/DDBJ whole genome shotgun (WGS) entry which is preliminary data.</text>
</comment>
<accession>A0ABW3MNT3</accession>
<protein>
    <recommendedName>
        <fullName evidence="3">2-phosphosulfolactate phosphatase</fullName>
    </recommendedName>
</protein>
<name>A0ABW3MNT3_9PSEU</name>
<feature type="non-terminal residue" evidence="1">
    <location>
        <position position="110"/>
    </location>
</feature>
<sequence length="110" mass="11628">MFTQDGFGVRLEWGMEGVEALAPHCTVLVIVDVLSFSTTVDMIVGQGGRITLRPGGEDGTSGLRRPSAVKEIDKDEEIVMTSPNGGRLAERASLQTQVLVGCLRNAAAVA</sequence>
<dbReference type="Proteomes" id="UP001597045">
    <property type="component" value="Unassembled WGS sequence"/>
</dbReference>
<dbReference type="EMBL" id="JBHTIS010004208">
    <property type="protein sequence ID" value="MFD1052191.1"/>
    <property type="molecule type" value="Genomic_DNA"/>
</dbReference>
<reference evidence="2" key="1">
    <citation type="journal article" date="2019" name="Int. J. Syst. Evol. Microbiol.">
        <title>The Global Catalogue of Microorganisms (GCM) 10K type strain sequencing project: providing services to taxonomists for standard genome sequencing and annotation.</title>
        <authorList>
            <consortium name="The Broad Institute Genomics Platform"/>
            <consortium name="The Broad Institute Genome Sequencing Center for Infectious Disease"/>
            <person name="Wu L."/>
            <person name="Ma J."/>
        </authorList>
    </citation>
    <scope>NUCLEOTIDE SEQUENCE [LARGE SCALE GENOMIC DNA]</scope>
    <source>
        <strain evidence="2">JCM 31486</strain>
    </source>
</reference>
<dbReference type="InterPro" id="IPR036702">
    <property type="entry name" value="ComB-like_sf"/>
</dbReference>
<gene>
    <name evidence="1" type="ORF">ACFQ1S_44760</name>
</gene>
<evidence type="ECO:0008006" key="3">
    <source>
        <dbReference type="Google" id="ProtNLM"/>
    </source>
</evidence>
<dbReference type="Gene3D" id="3.90.1560.10">
    <property type="entry name" value="ComB-like"/>
    <property type="match status" value="1"/>
</dbReference>